<feature type="region of interest" description="Disordered" evidence="1">
    <location>
        <begin position="64"/>
        <end position="87"/>
    </location>
</feature>
<evidence type="ECO:0000256" key="1">
    <source>
        <dbReference type="SAM" id="MobiDB-lite"/>
    </source>
</evidence>
<keyword evidence="3" id="KW-1185">Reference proteome</keyword>
<dbReference type="Proteomes" id="UP001054252">
    <property type="component" value="Unassembled WGS sequence"/>
</dbReference>
<evidence type="ECO:0000313" key="2">
    <source>
        <dbReference type="EMBL" id="GKV34460.1"/>
    </source>
</evidence>
<evidence type="ECO:0000313" key="3">
    <source>
        <dbReference type="Proteomes" id="UP001054252"/>
    </source>
</evidence>
<gene>
    <name evidence="2" type="ORF">SLEP1_g42832</name>
</gene>
<feature type="compositionally biased region" description="Basic residues" evidence="1">
    <location>
        <begin position="1"/>
        <end position="34"/>
    </location>
</feature>
<dbReference type="AlphaFoldDB" id="A0AAV5LB48"/>
<comment type="caution">
    <text evidence="2">The sequence shown here is derived from an EMBL/GenBank/DDBJ whole genome shotgun (WGS) entry which is preliminary data.</text>
</comment>
<dbReference type="EMBL" id="BPVZ01000105">
    <property type="protein sequence ID" value="GKV34460.1"/>
    <property type="molecule type" value="Genomic_DNA"/>
</dbReference>
<feature type="compositionally biased region" description="Basic and acidic residues" evidence="1">
    <location>
        <begin position="35"/>
        <end position="44"/>
    </location>
</feature>
<name>A0AAV5LB48_9ROSI</name>
<feature type="region of interest" description="Disordered" evidence="1">
    <location>
        <begin position="1"/>
        <end position="48"/>
    </location>
</feature>
<protein>
    <submittedName>
        <fullName evidence="2">Uncharacterized protein</fullName>
    </submittedName>
</protein>
<accession>A0AAV5LB48</accession>
<organism evidence="2 3">
    <name type="scientific">Rubroshorea leprosula</name>
    <dbReference type="NCBI Taxonomy" id="152421"/>
    <lineage>
        <taxon>Eukaryota</taxon>
        <taxon>Viridiplantae</taxon>
        <taxon>Streptophyta</taxon>
        <taxon>Embryophyta</taxon>
        <taxon>Tracheophyta</taxon>
        <taxon>Spermatophyta</taxon>
        <taxon>Magnoliopsida</taxon>
        <taxon>eudicotyledons</taxon>
        <taxon>Gunneridae</taxon>
        <taxon>Pentapetalae</taxon>
        <taxon>rosids</taxon>
        <taxon>malvids</taxon>
        <taxon>Malvales</taxon>
        <taxon>Dipterocarpaceae</taxon>
        <taxon>Rubroshorea</taxon>
    </lineage>
</organism>
<reference evidence="2 3" key="1">
    <citation type="journal article" date="2021" name="Commun. Biol.">
        <title>The genome of Shorea leprosula (Dipterocarpaceae) highlights the ecological relevance of drought in aseasonal tropical rainforests.</title>
        <authorList>
            <person name="Ng K.K.S."/>
            <person name="Kobayashi M.J."/>
            <person name="Fawcett J.A."/>
            <person name="Hatakeyama M."/>
            <person name="Paape T."/>
            <person name="Ng C.H."/>
            <person name="Ang C.C."/>
            <person name="Tnah L.H."/>
            <person name="Lee C.T."/>
            <person name="Nishiyama T."/>
            <person name="Sese J."/>
            <person name="O'Brien M.J."/>
            <person name="Copetti D."/>
            <person name="Mohd Noor M.I."/>
            <person name="Ong R.C."/>
            <person name="Putra M."/>
            <person name="Sireger I.Z."/>
            <person name="Indrioko S."/>
            <person name="Kosugi Y."/>
            <person name="Izuno A."/>
            <person name="Isagi Y."/>
            <person name="Lee S.L."/>
            <person name="Shimizu K.K."/>
        </authorList>
    </citation>
    <scope>NUCLEOTIDE SEQUENCE [LARGE SCALE GENOMIC DNA]</scope>
    <source>
        <strain evidence="2">214</strain>
    </source>
</reference>
<proteinExistence type="predicted"/>
<sequence length="87" mass="10038">MGSLRKSKSRFSFNRSRRGKRRKKRGGEGKKKKKKEEEGKEGRMLKIKQPMLCEEEGCLDLHSGELARGDVEEDERTKSEEKGKQGN</sequence>